<dbReference type="EMBL" id="ML976063">
    <property type="protein sequence ID" value="KAF1940404.1"/>
    <property type="molecule type" value="Genomic_DNA"/>
</dbReference>
<organism evidence="1 2">
    <name type="scientific">Clathrospora elynae</name>
    <dbReference type="NCBI Taxonomy" id="706981"/>
    <lineage>
        <taxon>Eukaryota</taxon>
        <taxon>Fungi</taxon>
        <taxon>Dikarya</taxon>
        <taxon>Ascomycota</taxon>
        <taxon>Pezizomycotina</taxon>
        <taxon>Dothideomycetes</taxon>
        <taxon>Pleosporomycetidae</taxon>
        <taxon>Pleosporales</taxon>
        <taxon>Diademaceae</taxon>
        <taxon>Clathrospora</taxon>
    </lineage>
</organism>
<keyword evidence="2" id="KW-1185">Reference proteome</keyword>
<reference evidence="1" key="1">
    <citation type="journal article" date="2020" name="Stud. Mycol.">
        <title>101 Dothideomycetes genomes: a test case for predicting lifestyles and emergence of pathogens.</title>
        <authorList>
            <person name="Haridas S."/>
            <person name="Albert R."/>
            <person name="Binder M."/>
            <person name="Bloem J."/>
            <person name="Labutti K."/>
            <person name="Salamov A."/>
            <person name="Andreopoulos B."/>
            <person name="Baker S."/>
            <person name="Barry K."/>
            <person name="Bills G."/>
            <person name="Bluhm B."/>
            <person name="Cannon C."/>
            <person name="Castanera R."/>
            <person name="Culley D."/>
            <person name="Daum C."/>
            <person name="Ezra D."/>
            <person name="Gonzalez J."/>
            <person name="Henrissat B."/>
            <person name="Kuo A."/>
            <person name="Liang C."/>
            <person name="Lipzen A."/>
            <person name="Lutzoni F."/>
            <person name="Magnuson J."/>
            <person name="Mondo S."/>
            <person name="Nolan M."/>
            <person name="Ohm R."/>
            <person name="Pangilinan J."/>
            <person name="Park H.-J."/>
            <person name="Ramirez L."/>
            <person name="Alfaro M."/>
            <person name="Sun H."/>
            <person name="Tritt A."/>
            <person name="Yoshinaga Y."/>
            <person name="Zwiers L.-H."/>
            <person name="Turgeon B."/>
            <person name="Goodwin S."/>
            <person name="Spatafora J."/>
            <person name="Crous P."/>
            <person name="Grigoriev I."/>
        </authorList>
    </citation>
    <scope>NUCLEOTIDE SEQUENCE</scope>
    <source>
        <strain evidence="1">CBS 161.51</strain>
    </source>
</reference>
<gene>
    <name evidence="1" type="ORF">EJ02DRAFT_350118</name>
</gene>
<accession>A0A6A5SL96</accession>
<proteinExistence type="predicted"/>
<sequence>MTGKLSVSLEQIKKLESPSGWVTWKRDITDALGIGGYKDLLGRNKDAPAAVGLTPEVHYTRQELWMSRKETACSIVLKCCGYNAATLLQATQADGTPKVEERLHLYLETLEKRYQPTGSAILQSLDASYLETTLAECEGGVSEYAERLRKARSELEQLDPDLVIPEPLFVNRFLRGLGPNFTTFLTSFCQMNSLLPVRNAAGIITTEGVTFDTAVMSAEADEAN</sequence>
<evidence type="ECO:0000313" key="2">
    <source>
        <dbReference type="Proteomes" id="UP000800038"/>
    </source>
</evidence>
<dbReference type="AlphaFoldDB" id="A0A6A5SL96"/>
<dbReference type="Proteomes" id="UP000800038">
    <property type="component" value="Unassembled WGS sequence"/>
</dbReference>
<evidence type="ECO:0000313" key="1">
    <source>
        <dbReference type="EMBL" id="KAF1940404.1"/>
    </source>
</evidence>
<feature type="non-terminal residue" evidence="1">
    <location>
        <position position="224"/>
    </location>
</feature>
<name>A0A6A5SL96_9PLEO</name>
<protein>
    <submittedName>
        <fullName evidence="1">Uncharacterized protein</fullName>
    </submittedName>
</protein>
<dbReference type="OrthoDB" id="5022336at2759"/>